<evidence type="ECO:0000313" key="2">
    <source>
        <dbReference type="EMBL" id="CAG2199346.1"/>
    </source>
</evidence>
<evidence type="ECO:0000313" key="3">
    <source>
        <dbReference type="Proteomes" id="UP000683360"/>
    </source>
</evidence>
<feature type="compositionally biased region" description="Polar residues" evidence="1">
    <location>
        <begin position="26"/>
        <end position="44"/>
    </location>
</feature>
<feature type="region of interest" description="Disordered" evidence="1">
    <location>
        <begin position="26"/>
        <end position="46"/>
    </location>
</feature>
<organism evidence="2 3">
    <name type="scientific">Mytilus edulis</name>
    <name type="common">Blue mussel</name>
    <dbReference type="NCBI Taxonomy" id="6550"/>
    <lineage>
        <taxon>Eukaryota</taxon>
        <taxon>Metazoa</taxon>
        <taxon>Spiralia</taxon>
        <taxon>Lophotrochozoa</taxon>
        <taxon>Mollusca</taxon>
        <taxon>Bivalvia</taxon>
        <taxon>Autobranchia</taxon>
        <taxon>Pteriomorphia</taxon>
        <taxon>Mytilida</taxon>
        <taxon>Mytiloidea</taxon>
        <taxon>Mytilidae</taxon>
        <taxon>Mytilinae</taxon>
        <taxon>Mytilus</taxon>
    </lineage>
</organism>
<name>A0A8S3R2K8_MYTED</name>
<evidence type="ECO:0000256" key="1">
    <source>
        <dbReference type="SAM" id="MobiDB-lite"/>
    </source>
</evidence>
<comment type="caution">
    <text evidence="2">The sequence shown here is derived from an EMBL/GenBank/DDBJ whole genome shotgun (WGS) entry which is preliminary data.</text>
</comment>
<gene>
    <name evidence="2" type="ORF">MEDL_13992</name>
</gene>
<keyword evidence="3" id="KW-1185">Reference proteome</keyword>
<reference evidence="2" key="1">
    <citation type="submission" date="2021-03" db="EMBL/GenBank/DDBJ databases">
        <authorList>
            <person name="Bekaert M."/>
        </authorList>
    </citation>
    <scope>NUCLEOTIDE SEQUENCE</scope>
</reference>
<dbReference type="EMBL" id="CAJPWZ010000720">
    <property type="protein sequence ID" value="CAG2199346.1"/>
    <property type="molecule type" value="Genomic_DNA"/>
</dbReference>
<protein>
    <submittedName>
        <fullName evidence="2">Uncharacterized protein</fullName>
    </submittedName>
</protein>
<accession>A0A8S3R2K8</accession>
<proteinExistence type="predicted"/>
<dbReference type="Proteomes" id="UP000683360">
    <property type="component" value="Unassembled WGS sequence"/>
</dbReference>
<sequence length="164" mass="18944">MNTPNLTTQIIEIKFLAIISPLTTNPPKTESEQLKQNCRTNGGTKDQRPICQYSDERLDENREVLNWFRAWVASIKQSTEIKDKEKCLLSFQTREDLTSLLVVFDDMFKDRFQRISSSIIPNRINSDVLENIFSQQRALHNGANTNPTYLKYSRTMNTIILGEG</sequence>
<dbReference type="AlphaFoldDB" id="A0A8S3R2K8"/>